<feature type="signal peptide" evidence="1">
    <location>
        <begin position="1"/>
        <end position="19"/>
    </location>
</feature>
<dbReference type="EMBL" id="AP025017">
    <property type="protein sequence ID" value="BDA64519.1"/>
    <property type="molecule type" value="Genomic_DNA"/>
</dbReference>
<feature type="chain" id="PRO_5045940837" description="DUF3060 domain-containing protein" evidence="1">
    <location>
        <begin position="20"/>
        <end position="157"/>
    </location>
</feature>
<dbReference type="PROSITE" id="PS51257">
    <property type="entry name" value="PROKAR_LIPOPROTEIN"/>
    <property type="match status" value="1"/>
</dbReference>
<keyword evidence="1" id="KW-0732">Signal</keyword>
<organism evidence="2 3">
    <name type="scientific">Actinomyces capricornis</name>
    <dbReference type="NCBI Taxonomy" id="2755559"/>
    <lineage>
        <taxon>Bacteria</taxon>
        <taxon>Bacillati</taxon>
        <taxon>Actinomycetota</taxon>
        <taxon>Actinomycetes</taxon>
        <taxon>Actinomycetales</taxon>
        <taxon>Actinomycetaceae</taxon>
        <taxon>Actinomyces</taxon>
    </lineage>
</organism>
<sequence length="157" mass="15747">MGPMTSRRAALLLPLALSAALSSCSLNLGSGGSGGSGGAQAGAASEDAAPGITDPAWREILDTGEQQEVSGAYTVASSDQVLNLTGELDVLAVQGSQISIAAESVGSITVQGSDVVVYARSAETIQVMGSRVAVHYLEGSPVVVDLGSDNTIDKLEQ</sequence>
<evidence type="ECO:0000256" key="1">
    <source>
        <dbReference type="SAM" id="SignalP"/>
    </source>
</evidence>
<proteinExistence type="predicted"/>
<evidence type="ECO:0000313" key="2">
    <source>
        <dbReference type="EMBL" id="BDA64519.1"/>
    </source>
</evidence>
<dbReference type="InterPro" id="IPR021417">
    <property type="entry name" value="DUF3060"/>
</dbReference>
<protein>
    <recommendedName>
        <fullName evidence="4">DUF3060 domain-containing protein</fullName>
    </recommendedName>
</protein>
<dbReference type="Pfam" id="PF11259">
    <property type="entry name" value="DUF3060"/>
    <property type="match status" value="1"/>
</dbReference>
<reference evidence="2 3" key="1">
    <citation type="submission" date="2021-08" db="EMBL/GenBank/DDBJ databases">
        <title>Whole genome sequence of novel Actinomyces species strain MAS-1.</title>
        <authorList>
            <person name="Saito M."/>
            <person name="Kuwahara N."/>
            <person name="Takizawa T."/>
            <person name="Gotouda H."/>
            <person name="Ochiai T."/>
        </authorList>
    </citation>
    <scope>NUCLEOTIDE SEQUENCE [LARGE SCALE GENOMIC DNA]</scope>
    <source>
        <strain evidence="2 3">MAS-1</strain>
    </source>
</reference>
<accession>A0ABN6K4F1</accession>
<dbReference type="Proteomes" id="UP000824496">
    <property type="component" value="Chromosome"/>
</dbReference>
<keyword evidence="3" id="KW-1185">Reference proteome</keyword>
<name>A0ABN6K4F1_9ACTO</name>
<gene>
    <name evidence="2" type="ORF">MANAM107_13530</name>
</gene>
<evidence type="ECO:0000313" key="3">
    <source>
        <dbReference type="Proteomes" id="UP000824496"/>
    </source>
</evidence>
<evidence type="ECO:0008006" key="4">
    <source>
        <dbReference type="Google" id="ProtNLM"/>
    </source>
</evidence>
<dbReference type="RefSeq" id="WP_223906547.1">
    <property type="nucleotide sequence ID" value="NZ_AP025017.1"/>
</dbReference>